<organism evidence="1 2">
    <name type="scientific">Microctonus hyperodae</name>
    <name type="common">Parasitoid wasp</name>
    <dbReference type="NCBI Taxonomy" id="165561"/>
    <lineage>
        <taxon>Eukaryota</taxon>
        <taxon>Metazoa</taxon>
        <taxon>Ecdysozoa</taxon>
        <taxon>Arthropoda</taxon>
        <taxon>Hexapoda</taxon>
        <taxon>Insecta</taxon>
        <taxon>Pterygota</taxon>
        <taxon>Neoptera</taxon>
        <taxon>Endopterygota</taxon>
        <taxon>Hymenoptera</taxon>
        <taxon>Apocrita</taxon>
        <taxon>Ichneumonoidea</taxon>
        <taxon>Braconidae</taxon>
        <taxon>Euphorinae</taxon>
        <taxon>Microctonus</taxon>
    </lineage>
</organism>
<comment type="caution">
    <text evidence="1">The sequence shown here is derived from an EMBL/GenBank/DDBJ whole genome shotgun (WGS) entry which is preliminary data.</text>
</comment>
<evidence type="ECO:0000313" key="1">
    <source>
        <dbReference type="EMBL" id="KAK0158051.1"/>
    </source>
</evidence>
<dbReference type="AlphaFoldDB" id="A0AA39C519"/>
<dbReference type="Proteomes" id="UP001168972">
    <property type="component" value="Unassembled WGS sequence"/>
</dbReference>
<reference evidence="1" key="2">
    <citation type="submission" date="2023-03" db="EMBL/GenBank/DDBJ databases">
        <authorList>
            <person name="Inwood S.N."/>
            <person name="Skelly J.G."/>
            <person name="Guhlin J."/>
            <person name="Harrop T.W.R."/>
            <person name="Goldson S.G."/>
            <person name="Dearden P.K."/>
        </authorList>
    </citation>
    <scope>NUCLEOTIDE SEQUENCE</scope>
    <source>
        <strain evidence="1">Lincoln</strain>
        <tissue evidence="1">Whole body</tissue>
    </source>
</reference>
<dbReference type="EMBL" id="JAQQBR010002013">
    <property type="protein sequence ID" value="KAK0158051.1"/>
    <property type="molecule type" value="Genomic_DNA"/>
</dbReference>
<sequence length="249" mass="28132">MEGINKRCLAKIKQTGRKTIIPISLVYKKSENGKFQQATNENAKSNVDMYMKVPGKGFVPISILRFRTRKSQLLKIINLSPPAKRIHIAKTFSITPRPARKSGKPVNKGIQRNTREARVTKKKSQYNKENALRCSDDNVMTCGLRVDDIILPSTSSQQLQQIPDEIEYENGLHSINDNITCCRTVENANELIEHNSIGEVLTDVDDTILSSTSSQQLQQITDQIEYCFLKSTLITIFAAYLSQIPFLPF</sequence>
<evidence type="ECO:0000313" key="2">
    <source>
        <dbReference type="Proteomes" id="UP001168972"/>
    </source>
</evidence>
<gene>
    <name evidence="1" type="ORF">PV327_011204</name>
</gene>
<name>A0AA39C519_MICHY</name>
<protein>
    <submittedName>
        <fullName evidence="1">Uncharacterized protein</fullName>
    </submittedName>
</protein>
<accession>A0AA39C519</accession>
<reference evidence="1" key="1">
    <citation type="journal article" date="2023" name="bioRxiv">
        <title>Scaffold-level genome assemblies of two parasitoid biocontrol wasps reveal the parthenogenesis mechanism and an associated novel virus.</title>
        <authorList>
            <person name="Inwood S."/>
            <person name="Skelly J."/>
            <person name="Guhlin J."/>
            <person name="Harrop T."/>
            <person name="Goldson S."/>
            <person name="Dearden P."/>
        </authorList>
    </citation>
    <scope>NUCLEOTIDE SEQUENCE</scope>
    <source>
        <strain evidence="1">Lincoln</strain>
        <tissue evidence="1">Whole body</tissue>
    </source>
</reference>
<keyword evidence="2" id="KW-1185">Reference proteome</keyword>
<proteinExistence type="predicted"/>